<dbReference type="InterPro" id="IPR023997">
    <property type="entry name" value="TonB-dep_OMP_SusC/RagA_CS"/>
</dbReference>
<evidence type="ECO:0000313" key="11">
    <source>
        <dbReference type="Proteomes" id="UP000255233"/>
    </source>
</evidence>
<proteinExistence type="inferred from homology"/>
<dbReference type="InterPro" id="IPR039426">
    <property type="entry name" value="TonB-dep_rcpt-like"/>
</dbReference>
<reference evidence="10 11" key="1">
    <citation type="submission" date="2018-06" db="EMBL/GenBank/DDBJ databases">
        <authorList>
            <consortium name="Pathogen Informatics"/>
            <person name="Doyle S."/>
        </authorList>
    </citation>
    <scope>NUCLEOTIDE SEQUENCE [LARGE SCALE GENOMIC DNA]</scope>
    <source>
        <strain evidence="10 11">NCTC11190</strain>
    </source>
</reference>
<comment type="subcellular location">
    <subcellularLocation>
        <location evidence="1 7">Cell outer membrane</location>
        <topology evidence="1 7">Multi-pass membrane protein</topology>
    </subcellularLocation>
</comment>
<dbReference type="InterPro" id="IPR037066">
    <property type="entry name" value="Plug_dom_sf"/>
</dbReference>
<sequence length="1189" mass="129368">MKKIRLLTLLVLGLLIGGTAYAQSRVSGVVKSSEDGQPLAGVVVQIKGTTIGALTGADGTYTINNASVANSTLVFSYAGMRKQEIPVAGKSTINVTMQPDALQAEAVTVTALGGRKQNRALGYATSTVKGDELARTNTLSPANALQGKVAGVQISSGGASGLTAAPTVTIRGAKSLTKNNSPIYVIDGIIMEYEQQDASMTYGNNSDGTKYGNQLKNLNPDDYESVTVLKGAAATSLYGARGANGAIVITTKSGKARKGIGVEVNYTHDWGVVYKNSIALQNEYGMGDPTNGYEGGMMPGVNSTYTSYDSFSWGPSFESMKGQQMYQYYKYYAPDGIDNPLEDYVAYKDNWKAYFQNSRTDNVSVALTGGSEKATFRLSYGYSDSEGNMPNNGFTRHSLNFTANGKINDILSTNLNLQYSNSNTANAYYNNGWDGSTVPGYMTSYYINRNTDLKWYNEHYIDPVTQERYGTSDLSVPNTMLNRIANQDDNRNEQTIIAQLGLTAQFTDWLDANVSISYNNWQTFYEKKVYGGLNSPAGNGEYSIKNSTSGSYDGIAQLHSNNRFIDDNLELDVRLLAEVYGNTRSTSYSKSTNGGMITPGIWSFSNSQQAITTQQMSVGYTPRNQMTVGVAGVVNLSWKDQVYLEVTGRNDWLSSLMYPSWIPNGQNNYSVFYPSVNASWVFSDTFQIDPNILSFGKLRASWAQVGKGTDAYNTADGAGGYTVGGEIGPLNSSILMASPNNTTLPNYDLKPELQTSIEFGADLRFLNGRIGVDVAYYKTNTKNQILSLATVTESGVSKRWINAGNIQNQGWEIQLDVAPIRTRTVNWTISANWSRNRGKIVELYPGQTAYQINGGFSYSPSVYAFEGGEFGVLTGGNGYNGGGRVIAKFYNADDPNDYRNGKALIAYAGNGDSNKNTNPQAGSLDASTSMAYTYVNANSIAGYYGDEASYWGGKSNRYTSFGSVMPDFTYGFNTSVMVNLPNNSGSLDFYAQIDGRSGGHSVQTIQPYATQAGNSKESLYGRGANNGGEARINYKGEWEYNGIVPDAVFSNAAGGTTEVTSWATGQKVDLNGMTFREAVDAGHIQPMLASLYYRQNWGYSATDMYVSSQTYMALREITVGYNFPEKWIKHVGLQSARLSFTARNLCYIINKAKGGSNPDSFISNNVFSPFDFGTTPFVRNFSINLNLRF</sequence>
<dbReference type="NCBIfam" id="TIGR04057">
    <property type="entry name" value="SusC_RagA_signa"/>
    <property type="match status" value="1"/>
</dbReference>
<comment type="similarity">
    <text evidence="7">Belongs to the TonB-dependent receptor family.</text>
</comment>
<feature type="chain" id="PRO_5016929933" evidence="8">
    <location>
        <begin position="23"/>
        <end position="1189"/>
    </location>
</feature>
<evidence type="ECO:0000256" key="3">
    <source>
        <dbReference type="ARBA" id="ARBA00022452"/>
    </source>
</evidence>
<dbReference type="Pfam" id="PF13715">
    <property type="entry name" value="CarbopepD_reg_2"/>
    <property type="match status" value="1"/>
</dbReference>
<feature type="domain" description="TonB-dependent receptor plug" evidence="9">
    <location>
        <begin position="120"/>
        <end position="246"/>
    </location>
</feature>
<dbReference type="AlphaFoldDB" id="A0A379MMZ4"/>
<evidence type="ECO:0000256" key="5">
    <source>
        <dbReference type="ARBA" id="ARBA00023136"/>
    </source>
</evidence>
<dbReference type="Proteomes" id="UP000255233">
    <property type="component" value="Unassembled WGS sequence"/>
</dbReference>
<protein>
    <submittedName>
        <fullName evidence="10">Outer membrane cobalamin receptor protein</fullName>
    </submittedName>
</protein>
<evidence type="ECO:0000256" key="8">
    <source>
        <dbReference type="SAM" id="SignalP"/>
    </source>
</evidence>
<evidence type="ECO:0000256" key="7">
    <source>
        <dbReference type="PROSITE-ProRule" id="PRU01360"/>
    </source>
</evidence>
<evidence type="ECO:0000256" key="4">
    <source>
        <dbReference type="ARBA" id="ARBA00022692"/>
    </source>
</evidence>
<dbReference type="RefSeq" id="WP_115356386.1">
    <property type="nucleotide sequence ID" value="NZ_UGVL01000001.1"/>
</dbReference>
<dbReference type="InterPro" id="IPR012910">
    <property type="entry name" value="Plug_dom"/>
</dbReference>
<feature type="signal peptide" evidence="8">
    <location>
        <begin position="1"/>
        <end position="22"/>
    </location>
</feature>
<dbReference type="PROSITE" id="PS52016">
    <property type="entry name" value="TONB_DEPENDENT_REC_3"/>
    <property type="match status" value="1"/>
</dbReference>
<dbReference type="Gene3D" id="2.170.130.10">
    <property type="entry name" value="TonB-dependent receptor, plug domain"/>
    <property type="match status" value="1"/>
</dbReference>
<dbReference type="GO" id="GO:0009279">
    <property type="term" value="C:cell outer membrane"/>
    <property type="evidence" value="ECO:0007669"/>
    <property type="project" value="UniProtKB-SubCell"/>
</dbReference>
<evidence type="ECO:0000313" key="10">
    <source>
        <dbReference type="EMBL" id="SUE32836.1"/>
    </source>
</evidence>
<evidence type="ECO:0000259" key="9">
    <source>
        <dbReference type="Pfam" id="PF07715"/>
    </source>
</evidence>
<dbReference type="Gene3D" id="2.40.170.20">
    <property type="entry name" value="TonB-dependent receptor, beta-barrel domain"/>
    <property type="match status" value="1"/>
</dbReference>
<keyword evidence="6 7" id="KW-0998">Cell outer membrane</keyword>
<organism evidence="10 11">
    <name type="scientific">Rikenella microfusus</name>
    <dbReference type="NCBI Taxonomy" id="28139"/>
    <lineage>
        <taxon>Bacteria</taxon>
        <taxon>Pseudomonadati</taxon>
        <taxon>Bacteroidota</taxon>
        <taxon>Bacteroidia</taxon>
        <taxon>Bacteroidales</taxon>
        <taxon>Rikenellaceae</taxon>
        <taxon>Rikenella</taxon>
    </lineage>
</organism>
<evidence type="ECO:0000256" key="2">
    <source>
        <dbReference type="ARBA" id="ARBA00022448"/>
    </source>
</evidence>
<dbReference type="EMBL" id="UGVL01000001">
    <property type="protein sequence ID" value="SUE32836.1"/>
    <property type="molecule type" value="Genomic_DNA"/>
</dbReference>
<keyword evidence="2 7" id="KW-0813">Transport</keyword>
<name>A0A379MMZ4_9BACT</name>
<keyword evidence="3 7" id="KW-1134">Transmembrane beta strand</keyword>
<keyword evidence="4 7" id="KW-0812">Transmembrane</keyword>
<dbReference type="SUPFAM" id="SSF56935">
    <property type="entry name" value="Porins"/>
    <property type="match status" value="1"/>
</dbReference>
<dbReference type="InterPro" id="IPR023996">
    <property type="entry name" value="TonB-dep_OMP_SusC/RagA"/>
</dbReference>
<evidence type="ECO:0000256" key="6">
    <source>
        <dbReference type="ARBA" id="ARBA00023237"/>
    </source>
</evidence>
<dbReference type="InterPro" id="IPR008969">
    <property type="entry name" value="CarboxyPept-like_regulatory"/>
</dbReference>
<dbReference type="Pfam" id="PF07715">
    <property type="entry name" value="Plug"/>
    <property type="match status" value="1"/>
</dbReference>
<keyword evidence="8" id="KW-0732">Signal</keyword>
<dbReference type="SUPFAM" id="SSF49464">
    <property type="entry name" value="Carboxypeptidase regulatory domain-like"/>
    <property type="match status" value="1"/>
</dbReference>
<dbReference type="OrthoDB" id="9768177at2"/>
<gene>
    <name evidence="10" type="ORF">NCTC11190_00016</name>
</gene>
<keyword evidence="5 7" id="KW-0472">Membrane</keyword>
<dbReference type="InterPro" id="IPR036942">
    <property type="entry name" value="Beta-barrel_TonB_sf"/>
</dbReference>
<keyword evidence="10" id="KW-0675">Receptor</keyword>
<accession>A0A379MMZ4</accession>
<keyword evidence="11" id="KW-1185">Reference proteome</keyword>
<dbReference type="NCBIfam" id="TIGR04056">
    <property type="entry name" value="OMP_RagA_SusC"/>
    <property type="match status" value="1"/>
</dbReference>
<evidence type="ECO:0000256" key="1">
    <source>
        <dbReference type="ARBA" id="ARBA00004571"/>
    </source>
</evidence>
<dbReference type="Gene3D" id="2.60.40.1120">
    <property type="entry name" value="Carboxypeptidase-like, regulatory domain"/>
    <property type="match status" value="1"/>
</dbReference>